<gene>
    <name evidence="1" type="ORF">J2S00_002664</name>
</gene>
<evidence type="ECO:0000313" key="2">
    <source>
        <dbReference type="Proteomes" id="UP001232445"/>
    </source>
</evidence>
<name>A0ABU0CVE7_9BACI</name>
<dbReference type="Proteomes" id="UP001232445">
    <property type="component" value="Unassembled WGS sequence"/>
</dbReference>
<protein>
    <submittedName>
        <fullName evidence="1">Uncharacterized protein</fullName>
    </submittedName>
</protein>
<proteinExistence type="predicted"/>
<evidence type="ECO:0000313" key="1">
    <source>
        <dbReference type="EMBL" id="MDQ0339871.1"/>
    </source>
</evidence>
<keyword evidence="2" id="KW-1185">Reference proteome</keyword>
<sequence>MAKRILFLTPYISGARGNAVTARRIAAGYRARGFQVTVLAYTEGLD</sequence>
<accession>A0ABU0CVE7</accession>
<comment type="caution">
    <text evidence="1">The sequence shown here is derived from an EMBL/GenBank/DDBJ whole genome shotgun (WGS) entry which is preliminary data.</text>
</comment>
<organism evidence="1 2">
    <name type="scientific">Caldalkalibacillus uzonensis</name>
    <dbReference type="NCBI Taxonomy" id="353224"/>
    <lineage>
        <taxon>Bacteria</taxon>
        <taxon>Bacillati</taxon>
        <taxon>Bacillota</taxon>
        <taxon>Bacilli</taxon>
        <taxon>Bacillales</taxon>
        <taxon>Bacillaceae</taxon>
        <taxon>Caldalkalibacillus</taxon>
    </lineage>
</organism>
<dbReference type="EMBL" id="JAUSUQ010000009">
    <property type="protein sequence ID" value="MDQ0339871.1"/>
    <property type="molecule type" value="Genomic_DNA"/>
</dbReference>
<dbReference type="RefSeq" id="WP_307340499.1">
    <property type="nucleotide sequence ID" value="NZ_JAUSUQ010000009.1"/>
</dbReference>
<reference evidence="1 2" key="1">
    <citation type="submission" date="2023-07" db="EMBL/GenBank/DDBJ databases">
        <title>Genomic Encyclopedia of Type Strains, Phase IV (KMG-IV): sequencing the most valuable type-strain genomes for metagenomic binning, comparative biology and taxonomic classification.</title>
        <authorList>
            <person name="Goeker M."/>
        </authorList>
    </citation>
    <scope>NUCLEOTIDE SEQUENCE [LARGE SCALE GENOMIC DNA]</scope>
    <source>
        <strain evidence="1 2">DSM 17740</strain>
    </source>
</reference>